<dbReference type="InterPro" id="IPR037171">
    <property type="entry name" value="NagB/RpiA_transferase-like"/>
</dbReference>
<protein>
    <recommendedName>
        <fullName evidence="1">DeoR-like transcriptional repressor C-terminal sensor domain-containing protein</fullName>
    </recommendedName>
</protein>
<proteinExistence type="predicted"/>
<evidence type="ECO:0000259" key="1">
    <source>
        <dbReference type="Pfam" id="PF00455"/>
    </source>
</evidence>
<name>A0A3N0I1D8_9FIRM</name>
<organism evidence="2 3">
    <name type="scientific">Absicoccus porci</name>
    <dbReference type="NCBI Taxonomy" id="2486576"/>
    <lineage>
        <taxon>Bacteria</taxon>
        <taxon>Bacillati</taxon>
        <taxon>Bacillota</taxon>
        <taxon>Erysipelotrichia</taxon>
        <taxon>Erysipelotrichales</taxon>
        <taxon>Erysipelotrichaceae</taxon>
        <taxon>Absicoccus</taxon>
    </lineage>
</organism>
<sequence>MSFHLISFSYYNTSSISSSSTDTPATIACVGVDIANDMTSTAETETTAIKQIAMRNAKQNLLVFDSHKLNVKAFCKFVPLSTFDLVFCDQDPQREWPKLPDILFSSHKKSWVNTQPSLLCDF</sequence>
<evidence type="ECO:0000313" key="3">
    <source>
        <dbReference type="Proteomes" id="UP000276568"/>
    </source>
</evidence>
<accession>A0A3N0I1D8</accession>
<dbReference type="Pfam" id="PF00455">
    <property type="entry name" value="DeoRC"/>
    <property type="match status" value="1"/>
</dbReference>
<dbReference type="OrthoDB" id="9797223at2"/>
<dbReference type="InterPro" id="IPR014036">
    <property type="entry name" value="DeoR-like_C"/>
</dbReference>
<evidence type="ECO:0000313" key="2">
    <source>
        <dbReference type="EMBL" id="RNM30728.1"/>
    </source>
</evidence>
<feature type="domain" description="DeoR-like transcriptional repressor C-terminal sensor" evidence="1">
    <location>
        <begin position="25"/>
        <end position="90"/>
    </location>
</feature>
<reference evidence="2 3" key="1">
    <citation type="submission" date="2018-11" db="EMBL/GenBank/DDBJ databases">
        <title>Clostridium sp. nov., a member of the family Erysipelotrichaceae isolated from pig faeces.</title>
        <authorList>
            <person name="Chang Y.-H."/>
        </authorList>
    </citation>
    <scope>NUCLEOTIDE SEQUENCE [LARGE SCALE GENOMIC DNA]</scope>
    <source>
        <strain evidence="2 3">YH-panp20</strain>
    </source>
</reference>
<keyword evidence="3" id="KW-1185">Reference proteome</keyword>
<dbReference type="AlphaFoldDB" id="A0A3N0I1D8"/>
<dbReference type="EMBL" id="RJQC01000002">
    <property type="protein sequence ID" value="RNM30728.1"/>
    <property type="molecule type" value="Genomic_DNA"/>
</dbReference>
<gene>
    <name evidence="2" type="ORF">EDX97_06230</name>
</gene>
<dbReference type="Proteomes" id="UP000276568">
    <property type="component" value="Unassembled WGS sequence"/>
</dbReference>
<comment type="caution">
    <text evidence="2">The sequence shown here is derived from an EMBL/GenBank/DDBJ whole genome shotgun (WGS) entry which is preliminary data.</text>
</comment>
<dbReference type="SUPFAM" id="SSF100950">
    <property type="entry name" value="NagB/RpiA/CoA transferase-like"/>
    <property type="match status" value="1"/>
</dbReference>